<evidence type="ECO:0000313" key="2">
    <source>
        <dbReference type="EMBL" id="AUV61931.1"/>
    </source>
</evidence>
<dbReference type="Proteomes" id="UP000241341">
    <property type="component" value="Segment"/>
</dbReference>
<dbReference type="InterPro" id="IPR004211">
    <property type="entry name" value="Endonuclease_7"/>
</dbReference>
<feature type="compositionally biased region" description="Basic residues" evidence="1">
    <location>
        <begin position="110"/>
        <end position="121"/>
    </location>
</feature>
<proteinExistence type="predicted"/>
<evidence type="ECO:0000313" key="3">
    <source>
        <dbReference type="Proteomes" id="UP000241341"/>
    </source>
</evidence>
<dbReference type="InterPro" id="IPR038563">
    <property type="entry name" value="Endonuclease_7_sf"/>
</dbReference>
<dbReference type="InterPro" id="IPR044925">
    <property type="entry name" value="His-Me_finger_sf"/>
</dbReference>
<keyword evidence="3" id="KW-1185">Reference proteome</keyword>
<dbReference type="Pfam" id="PF02945">
    <property type="entry name" value="Endonuclease_7"/>
    <property type="match status" value="1"/>
</dbReference>
<feature type="region of interest" description="Disordered" evidence="1">
    <location>
        <begin position="108"/>
        <end position="129"/>
    </location>
</feature>
<name>A0A2K9VHU9_9CAUD</name>
<sequence length="129" mass="14536">MKLKNAQLAPIRIQMRAKQGGLCAVCQLPVPLDNAVLDHCHRHGALRGVLHRSCNSMLGVLENNRGRYGLGDDTQFSAFLTHAAAYIIRHKEPQTKFLHPTFLTEDEKRLKRNEKARKKRATSPAKVSK</sequence>
<protein>
    <recommendedName>
        <fullName evidence="4">DNA endonuclease VII</fullName>
    </recommendedName>
</protein>
<dbReference type="OrthoDB" id="27676at10239"/>
<organism evidence="2 3">
    <name type="scientific">Pseudomonas phage PollyC</name>
    <dbReference type="NCBI Taxonomy" id="2079290"/>
    <lineage>
        <taxon>Viruses</taxon>
        <taxon>Duplodnaviria</taxon>
        <taxon>Heunggongvirae</taxon>
        <taxon>Uroviricota</taxon>
        <taxon>Caudoviricetes</taxon>
        <taxon>Autographivirales</taxon>
        <taxon>Autonotataviridae</taxon>
        <taxon>Pollyceevirus</taxon>
        <taxon>Pollyceevirus pollyC</taxon>
    </lineage>
</organism>
<accession>A0A2K9VHU9</accession>
<evidence type="ECO:0008006" key="4">
    <source>
        <dbReference type="Google" id="ProtNLM"/>
    </source>
</evidence>
<reference evidence="2 3" key="1">
    <citation type="submission" date="2018-01" db="EMBL/GenBank/DDBJ databases">
        <title>Pseudomonas phages infecting Pseudomonas sp. isolated from Prunus avium.</title>
        <authorList>
            <person name="Colberg O."/>
            <person name="Byth Carstens A."/>
        </authorList>
    </citation>
    <scope>NUCLEOTIDE SEQUENCE [LARGE SCALE GENOMIC DNA]</scope>
</reference>
<dbReference type="Gene3D" id="3.40.1800.10">
    <property type="entry name" value="His-Me finger endonucleases"/>
    <property type="match status" value="1"/>
</dbReference>
<dbReference type="SUPFAM" id="SSF54060">
    <property type="entry name" value="His-Me finger endonucleases"/>
    <property type="match status" value="1"/>
</dbReference>
<evidence type="ECO:0000256" key="1">
    <source>
        <dbReference type="SAM" id="MobiDB-lite"/>
    </source>
</evidence>
<dbReference type="EMBL" id="MG775261">
    <property type="protein sequence ID" value="AUV61931.1"/>
    <property type="molecule type" value="Genomic_DNA"/>
</dbReference>
<gene>
    <name evidence="2" type="ORF">PsPhPollyC_gp29</name>
</gene>